<dbReference type="EC" id="1.14.13.-" evidence="5"/>
<feature type="domain" description="FAD-binding" evidence="6">
    <location>
        <begin position="7"/>
        <end position="328"/>
    </location>
</feature>
<dbReference type="HAMAP" id="MF_00845">
    <property type="entry name" value="TetX_monooxygenase"/>
    <property type="match status" value="1"/>
</dbReference>
<feature type="binding site" evidence="5">
    <location>
        <position position="43"/>
    </location>
    <ligand>
        <name>NADPH</name>
        <dbReference type="ChEBI" id="CHEBI:57783"/>
    </ligand>
</feature>
<evidence type="ECO:0000256" key="1">
    <source>
        <dbReference type="ARBA" id="ARBA00022630"/>
    </source>
</evidence>
<feature type="binding site" evidence="5">
    <location>
        <position position="50"/>
    </location>
    <ligand>
        <name>FAD</name>
        <dbReference type="ChEBI" id="CHEBI:57692"/>
    </ligand>
</feature>
<proteinExistence type="inferred from homology"/>
<accession>A0A1W2DHB1</accession>
<dbReference type="STRING" id="151894.SAMN04488524_3821"/>
<evidence type="ECO:0000256" key="4">
    <source>
        <dbReference type="ARBA" id="ARBA00023033"/>
    </source>
</evidence>
<comment type="cofactor">
    <cofactor evidence="5">
        <name>FAD</name>
        <dbReference type="ChEBI" id="CHEBI:57692"/>
    </cofactor>
</comment>
<protein>
    <recommendedName>
        <fullName evidence="5">Flavin-dependent monooxygenase</fullName>
    </recommendedName>
    <alternativeName>
        <fullName evidence="5">TetX monooxygenase</fullName>
        <shortName evidence="5">TetX</shortName>
        <ecNumber evidence="5">1.14.13.-</ecNumber>
    </alternativeName>
</protein>
<dbReference type="InterPro" id="IPR036188">
    <property type="entry name" value="FAD/NAD-bd_sf"/>
</dbReference>
<comment type="domain">
    <text evidence="5">Consists of an N-terminal FAD-binding domain with a Rossman fold and a C-terminal substrate-binding domain.</text>
</comment>
<dbReference type="InterPro" id="IPR043683">
    <property type="entry name" value="TetX_monooxygenase"/>
</dbReference>
<dbReference type="OrthoDB" id="9782160at2"/>
<dbReference type="PRINTS" id="PR00420">
    <property type="entry name" value="RNGMNOXGNASE"/>
</dbReference>
<gene>
    <name evidence="7" type="ORF">SAMN04488524_3821</name>
</gene>
<dbReference type="AlphaFoldDB" id="A0A1W2DHB1"/>
<keyword evidence="5" id="KW-0521">NADP</keyword>
<comment type="subcellular location">
    <subcellularLocation>
        <location evidence="5">Cytoplasm</location>
    </subcellularLocation>
</comment>
<dbReference type="SUPFAM" id="SSF51905">
    <property type="entry name" value="FAD/NAD(P)-binding domain"/>
    <property type="match status" value="1"/>
</dbReference>
<comment type="similarity">
    <text evidence="5">Belongs to the aromatic-ring hydroxylase family. TetX subfamily.</text>
</comment>
<dbReference type="Proteomes" id="UP000192756">
    <property type="component" value="Unassembled WGS sequence"/>
</dbReference>
<dbReference type="EMBL" id="FWXT01000003">
    <property type="protein sequence ID" value="SMC96877.1"/>
    <property type="molecule type" value="Genomic_DNA"/>
</dbReference>
<evidence type="ECO:0000259" key="6">
    <source>
        <dbReference type="Pfam" id="PF01494"/>
    </source>
</evidence>
<keyword evidence="1 5" id="KW-0285">Flavoprotein</keyword>
<evidence type="ECO:0000313" key="8">
    <source>
        <dbReference type="Proteomes" id="UP000192756"/>
    </source>
</evidence>
<evidence type="ECO:0000256" key="5">
    <source>
        <dbReference type="HAMAP-Rule" id="MF_00845"/>
    </source>
</evidence>
<dbReference type="GO" id="GO:0071949">
    <property type="term" value="F:FAD binding"/>
    <property type="evidence" value="ECO:0007669"/>
    <property type="project" value="InterPro"/>
</dbReference>
<dbReference type="PANTHER" id="PTHR46972">
    <property type="entry name" value="MONOOXYGENASE ASQM-RELATED"/>
    <property type="match status" value="1"/>
</dbReference>
<evidence type="ECO:0000256" key="3">
    <source>
        <dbReference type="ARBA" id="ARBA00023002"/>
    </source>
</evidence>
<comment type="function">
    <text evidence="5">An FAD-requiring monooxygenase active on some tetracycline antibiotic derivatives, which leads to their inactivation. Hydroxylates carbon 11a of tetracycline and some analogs.</text>
</comment>
<dbReference type="GO" id="GO:0046677">
    <property type="term" value="P:response to antibiotic"/>
    <property type="evidence" value="ECO:0007669"/>
    <property type="project" value="InterPro"/>
</dbReference>
<keyword evidence="8" id="KW-1185">Reference proteome</keyword>
<feature type="binding site" evidence="5">
    <location>
        <position position="109"/>
    </location>
    <ligand>
        <name>FAD</name>
        <dbReference type="ChEBI" id="CHEBI:57692"/>
    </ligand>
</feature>
<keyword evidence="3 5" id="KW-0560">Oxidoreductase</keyword>
<keyword evidence="5" id="KW-0547">Nucleotide-binding</keyword>
<dbReference type="Gene3D" id="3.50.50.60">
    <property type="entry name" value="FAD/NAD(P)-binding domain"/>
    <property type="match status" value="1"/>
</dbReference>
<name>A0A1W2DHB1_9SPHI</name>
<evidence type="ECO:0000256" key="2">
    <source>
        <dbReference type="ARBA" id="ARBA00022827"/>
    </source>
</evidence>
<dbReference type="Pfam" id="PF01494">
    <property type="entry name" value="FAD_binding_3"/>
    <property type="match status" value="1"/>
</dbReference>
<dbReference type="RefSeq" id="WP_084240596.1">
    <property type="nucleotide sequence ID" value="NZ_FWXT01000003.1"/>
</dbReference>
<organism evidence="7 8">
    <name type="scientific">Pedobacter africanus</name>
    <dbReference type="NCBI Taxonomy" id="151894"/>
    <lineage>
        <taxon>Bacteria</taxon>
        <taxon>Pseudomonadati</taxon>
        <taxon>Bacteroidota</taxon>
        <taxon>Sphingobacteriia</taxon>
        <taxon>Sphingobacteriales</taxon>
        <taxon>Sphingobacteriaceae</taxon>
        <taxon>Pedobacter</taxon>
    </lineage>
</organism>
<dbReference type="GO" id="GO:0005737">
    <property type="term" value="C:cytoplasm"/>
    <property type="evidence" value="ECO:0007669"/>
    <property type="project" value="UniProtKB-SubCell"/>
</dbReference>
<comment type="subunit">
    <text evidence="5">Monomer.</text>
</comment>
<feature type="binding site" evidence="5">
    <location>
        <position position="300"/>
    </location>
    <ligand>
        <name>FAD</name>
        <dbReference type="ChEBI" id="CHEBI:57692"/>
    </ligand>
</feature>
<keyword evidence="4 5" id="KW-0503">Monooxygenase</keyword>
<keyword evidence="2 5" id="KW-0274">FAD</keyword>
<dbReference type="PANTHER" id="PTHR46972:SF1">
    <property type="entry name" value="FAD DEPENDENT OXIDOREDUCTASE DOMAIN-CONTAINING PROTEIN"/>
    <property type="match status" value="1"/>
</dbReference>
<keyword evidence="5" id="KW-0963">Cytoplasm</keyword>
<sequence length="385" mass="43200">MLVENKTVAIVGGGMGGLTLARLLQMKNVNVKIYERDLNRNVRVQGSTLDLHVGSGLEAIARAGLTDEFYRYYRPIASKMRIVDQSLNIRFDDHDSENNIAEQRPEIDRSPLRDLLLNSLKPNTVVWDSHFSAMERQSDGWLLHFKNGTSAYADLVIAADGANSKVRPYLSAEAPVYAGVTLIEGNIYHAEKNVPRLSGFTKGGKVMAFGNERFIGYGTKGDGSMMFVASFKAPEHPALNIDFKDKAQVFAWFKATFSGWAEEWHEFFTNDEVHFILRPQYYFPLDQNWETQENLTMIGDAAHCMPPFAGEGANVAMQDAFELAECLTSNKFITIKAAISHFEKQMVKRAAAATRDTLENTEIMHSRTALEQMLAFFSRESFPAS</sequence>
<evidence type="ECO:0000313" key="7">
    <source>
        <dbReference type="EMBL" id="SMC96877.1"/>
    </source>
</evidence>
<comment type="catalytic activity">
    <reaction evidence="5">
        <text>a tetracycline + NADPH + O2 + H(+) = an 11a-hydroxytetracycline + NADP(+) + H2O</text>
        <dbReference type="Rhea" id="RHEA:61444"/>
        <dbReference type="ChEBI" id="CHEBI:15377"/>
        <dbReference type="ChEBI" id="CHEBI:15378"/>
        <dbReference type="ChEBI" id="CHEBI:15379"/>
        <dbReference type="ChEBI" id="CHEBI:57783"/>
        <dbReference type="ChEBI" id="CHEBI:58349"/>
        <dbReference type="ChEBI" id="CHEBI:144644"/>
        <dbReference type="ChEBI" id="CHEBI:144645"/>
    </reaction>
</comment>
<dbReference type="GO" id="GO:0004497">
    <property type="term" value="F:monooxygenase activity"/>
    <property type="evidence" value="ECO:0007669"/>
    <property type="project" value="UniProtKB-UniRule"/>
</dbReference>
<reference evidence="8" key="1">
    <citation type="submission" date="2017-04" db="EMBL/GenBank/DDBJ databases">
        <authorList>
            <person name="Varghese N."/>
            <person name="Submissions S."/>
        </authorList>
    </citation>
    <scope>NUCLEOTIDE SEQUENCE [LARGE SCALE GENOMIC DNA]</scope>
    <source>
        <strain evidence="8">DSM 12126</strain>
    </source>
</reference>
<dbReference type="InterPro" id="IPR002938">
    <property type="entry name" value="FAD-bd"/>
</dbReference>